<evidence type="ECO:0000256" key="2">
    <source>
        <dbReference type="ARBA" id="ARBA00022723"/>
    </source>
</evidence>
<name>A0A813HCP3_POLGL</name>
<dbReference type="GO" id="GO:0046872">
    <property type="term" value="F:metal ion binding"/>
    <property type="evidence" value="ECO:0007669"/>
    <property type="project" value="UniProtKB-KW"/>
</dbReference>
<gene>
    <name evidence="5" type="ORF">PGLA1383_LOCUS51375</name>
</gene>
<feature type="non-terminal residue" evidence="5">
    <location>
        <position position="210"/>
    </location>
</feature>
<dbReference type="Proteomes" id="UP000654075">
    <property type="component" value="Unassembled WGS sequence"/>
</dbReference>
<dbReference type="InterPro" id="IPR004843">
    <property type="entry name" value="Calcineurin-like_PHP"/>
</dbReference>
<dbReference type="EMBL" id="CAJNNV010031352">
    <property type="protein sequence ID" value="CAE8635799.1"/>
    <property type="molecule type" value="Genomic_DNA"/>
</dbReference>
<dbReference type="PRINTS" id="PR00114">
    <property type="entry name" value="STPHPHTASE"/>
</dbReference>
<dbReference type="SUPFAM" id="SSF56300">
    <property type="entry name" value="Metallo-dependent phosphatases"/>
    <property type="match status" value="1"/>
</dbReference>
<evidence type="ECO:0000259" key="4">
    <source>
        <dbReference type="SMART" id="SM00156"/>
    </source>
</evidence>
<dbReference type="GO" id="GO:0016787">
    <property type="term" value="F:hydrolase activity"/>
    <property type="evidence" value="ECO:0007669"/>
    <property type="project" value="InterPro"/>
</dbReference>
<protein>
    <recommendedName>
        <fullName evidence="4">Serine/threonine specific protein phosphatases domain-containing protein</fullName>
    </recommendedName>
</protein>
<evidence type="ECO:0000256" key="3">
    <source>
        <dbReference type="ARBA" id="ARBA00023211"/>
    </source>
</evidence>
<dbReference type="InterPro" id="IPR029052">
    <property type="entry name" value="Metallo-depent_PP-like"/>
</dbReference>
<keyword evidence="2" id="KW-0479">Metal-binding</keyword>
<comment type="caution">
    <text evidence="5">The sequence shown here is derived from an EMBL/GenBank/DDBJ whole genome shotgun (WGS) entry which is preliminary data.</text>
</comment>
<dbReference type="Pfam" id="PF00149">
    <property type="entry name" value="Metallophos"/>
    <property type="match status" value="1"/>
</dbReference>
<dbReference type="OrthoDB" id="447655at2759"/>
<feature type="domain" description="Serine/threonine specific protein phosphatases" evidence="4">
    <location>
        <begin position="1"/>
        <end position="169"/>
    </location>
</feature>
<sequence length="210" mass="23280">DLFEEAFDYLPFACLVEGHVLVLHGGIGKGDWDLNNLRNVRRPINDKALALPQNKWLLNILWSDPIEDDFELTDSEDGSQLACKVSGVHLSPRKDQAVVFGWDVTKTFCARNGLGMVVRSHQCKLEGLGFDVMHDGMLIRIFSARDYEGNGNDSAILSIRKSDLDVPESDQDDLCRTTSLGMVSLGTVNDNETVKLTARVQGFASLNKRA</sequence>
<reference evidence="5" key="1">
    <citation type="submission" date="2021-02" db="EMBL/GenBank/DDBJ databases">
        <authorList>
            <person name="Dougan E. K."/>
            <person name="Rhodes N."/>
            <person name="Thang M."/>
            <person name="Chan C."/>
        </authorList>
    </citation>
    <scope>NUCLEOTIDE SEQUENCE</scope>
</reference>
<dbReference type="CDD" id="cd00144">
    <property type="entry name" value="MPP_PPP_family"/>
    <property type="match status" value="1"/>
</dbReference>
<dbReference type="PANTHER" id="PTHR45668:SF5">
    <property type="entry name" value="SERINE_THREONINE-PROTEIN PHOSPHATASE 5"/>
    <property type="match status" value="1"/>
</dbReference>
<keyword evidence="3" id="KW-0464">Manganese</keyword>
<evidence type="ECO:0000313" key="5">
    <source>
        <dbReference type="EMBL" id="CAE8635799.1"/>
    </source>
</evidence>
<organism evidence="5 6">
    <name type="scientific">Polarella glacialis</name>
    <name type="common">Dinoflagellate</name>
    <dbReference type="NCBI Taxonomy" id="89957"/>
    <lineage>
        <taxon>Eukaryota</taxon>
        <taxon>Sar</taxon>
        <taxon>Alveolata</taxon>
        <taxon>Dinophyceae</taxon>
        <taxon>Suessiales</taxon>
        <taxon>Suessiaceae</taxon>
        <taxon>Polarella</taxon>
    </lineage>
</organism>
<comment type="cofactor">
    <cofactor evidence="1">
        <name>Mn(2+)</name>
        <dbReference type="ChEBI" id="CHEBI:29035"/>
    </cofactor>
</comment>
<dbReference type="Gene3D" id="3.60.21.10">
    <property type="match status" value="1"/>
</dbReference>
<keyword evidence="6" id="KW-1185">Reference proteome</keyword>
<dbReference type="AlphaFoldDB" id="A0A813HCP3"/>
<evidence type="ECO:0000256" key="1">
    <source>
        <dbReference type="ARBA" id="ARBA00001936"/>
    </source>
</evidence>
<dbReference type="SMART" id="SM00156">
    <property type="entry name" value="PP2Ac"/>
    <property type="match status" value="1"/>
</dbReference>
<dbReference type="PANTHER" id="PTHR45668">
    <property type="entry name" value="SERINE/THREONINE-PROTEIN PHOSPHATASE 5-RELATED"/>
    <property type="match status" value="1"/>
</dbReference>
<dbReference type="InterPro" id="IPR051134">
    <property type="entry name" value="PPP_phosphatase"/>
</dbReference>
<dbReference type="InterPro" id="IPR006186">
    <property type="entry name" value="Ser/Thr-sp_prot-phosphatase"/>
</dbReference>
<evidence type="ECO:0000313" key="6">
    <source>
        <dbReference type="Proteomes" id="UP000654075"/>
    </source>
</evidence>
<proteinExistence type="predicted"/>
<accession>A0A813HCP3</accession>